<evidence type="ECO:0000256" key="9">
    <source>
        <dbReference type="SAM" id="MobiDB-lite"/>
    </source>
</evidence>
<dbReference type="InterPro" id="IPR036259">
    <property type="entry name" value="MFS_trans_sf"/>
</dbReference>
<reference evidence="12" key="1">
    <citation type="submission" date="2024-10" db="EMBL/GenBank/DDBJ databases">
        <authorList>
            <person name="Ryan C."/>
        </authorList>
    </citation>
    <scope>NUCLEOTIDE SEQUENCE [LARGE SCALE GENOMIC DNA]</scope>
</reference>
<dbReference type="Proteomes" id="UP001497457">
    <property type="component" value="Chromosome 22rd"/>
</dbReference>
<feature type="transmembrane region" description="Helical" evidence="10">
    <location>
        <begin position="151"/>
        <end position="170"/>
    </location>
</feature>
<sequence>MSIGNASAPLLTRSIQEAEPAKEPSIDDVIEKYMGATGVLQLLKAVLVAFAWAMDAQQVFISAFTDAEPRWHCLAASTTGGCSPASSPCALPPGSWAWDRPAAASVVSEWALGCAGPALVSLPASSFFAGCLAGGFLLATLADSLLGRKTMLVVSLASMSVAGALTALAPNVWAYAALRFASGFSRSMVGTCALVLSTELVGESRRGTVSVASFLCFALGFLSLPAIAYALRDASWRDMYLCTSLPCLCYSVLVGFLVQESPRWLLVRGRKQDAVEALRQLNGRSRSRTTAAGFSMAMLELDAACAGTSTSGGGDVGALRAMWERPWALRRLAAIMAASFGVGMVYFGMPLNVGSLLDGGSDSDLYLSVAYNALAEVPSAALAWLLIGRADRRGSVVALAAAAGACSLACAAIPPGVAAARMAAEVVSFFAACAALDVVLVYATELFPTSVRNSAVGLVRQSVVLGGATAPVLIALGRHRQRGSFWSFGVFGVAIGCSGLFVACLPETRGKSMSDTMDEEEERNHTAAAATAGGTDCDSGIV</sequence>
<dbReference type="GO" id="GO:0015293">
    <property type="term" value="F:symporter activity"/>
    <property type="evidence" value="ECO:0007669"/>
    <property type="project" value="UniProtKB-KW"/>
</dbReference>
<comment type="similarity">
    <text evidence="8">Belongs to the major facilitator superfamily. Phosphate:H(+) symporter (TC 2.A.1.9) family.</text>
</comment>
<proteinExistence type="inferred from homology"/>
<evidence type="ECO:0000256" key="4">
    <source>
        <dbReference type="ARBA" id="ARBA00022847"/>
    </source>
</evidence>
<evidence type="ECO:0000256" key="8">
    <source>
        <dbReference type="ARBA" id="ARBA00044504"/>
    </source>
</evidence>
<dbReference type="GO" id="GO:0006817">
    <property type="term" value="P:phosphate ion transport"/>
    <property type="evidence" value="ECO:0007669"/>
    <property type="project" value="UniProtKB-KW"/>
</dbReference>
<dbReference type="AlphaFoldDB" id="A0ABC9AQ88"/>
<organism evidence="12 13">
    <name type="scientific">Urochloa decumbens</name>
    <dbReference type="NCBI Taxonomy" id="240449"/>
    <lineage>
        <taxon>Eukaryota</taxon>
        <taxon>Viridiplantae</taxon>
        <taxon>Streptophyta</taxon>
        <taxon>Embryophyta</taxon>
        <taxon>Tracheophyta</taxon>
        <taxon>Spermatophyta</taxon>
        <taxon>Magnoliopsida</taxon>
        <taxon>Liliopsida</taxon>
        <taxon>Poales</taxon>
        <taxon>Poaceae</taxon>
        <taxon>PACMAD clade</taxon>
        <taxon>Panicoideae</taxon>
        <taxon>Panicodae</taxon>
        <taxon>Paniceae</taxon>
        <taxon>Melinidinae</taxon>
        <taxon>Urochloa</taxon>
    </lineage>
</organism>
<accession>A0ABC9AQ88</accession>
<keyword evidence="3 10" id="KW-0812">Transmembrane</keyword>
<dbReference type="GO" id="GO:0016020">
    <property type="term" value="C:membrane"/>
    <property type="evidence" value="ECO:0007669"/>
    <property type="project" value="UniProtKB-SubCell"/>
</dbReference>
<keyword evidence="4" id="KW-0769">Symport</keyword>
<keyword evidence="2" id="KW-0813">Transport</keyword>
<feature type="transmembrane region" description="Helical" evidence="10">
    <location>
        <begin position="369"/>
        <end position="387"/>
    </location>
</feature>
<dbReference type="InterPro" id="IPR020846">
    <property type="entry name" value="MFS_dom"/>
</dbReference>
<dbReference type="PROSITE" id="PS50850">
    <property type="entry name" value="MFS"/>
    <property type="match status" value="1"/>
</dbReference>
<dbReference type="PANTHER" id="PTHR24064">
    <property type="entry name" value="SOLUTE CARRIER FAMILY 22 MEMBER"/>
    <property type="match status" value="1"/>
</dbReference>
<dbReference type="EMBL" id="OZ075132">
    <property type="protein sequence ID" value="CAL4983100.1"/>
    <property type="molecule type" value="Genomic_DNA"/>
</dbReference>
<evidence type="ECO:0000256" key="10">
    <source>
        <dbReference type="SAM" id="Phobius"/>
    </source>
</evidence>
<comment type="subcellular location">
    <subcellularLocation>
        <location evidence="1">Membrane</location>
        <topology evidence="1">Multi-pass membrane protein</topology>
    </subcellularLocation>
</comment>
<feature type="transmembrane region" description="Helical" evidence="10">
    <location>
        <begin position="118"/>
        <end position="139"/>
    </location>
</feature>
<keyword evidence="2" id="KW-0592">Phosphate transport</keyword>
<keyword evidence="13" id="KW-1185">Reference proteome</keyword>
<keyword evidence="5 10" id="KW-1133">Transmembrane helix</keyword>
<evidence type="ECO:0000313" key="13">
    <source>
        <dbReference type="Proteomes" id="UP001497457"/>
    </source>
</evidence>
<feature type="region of interest" description="Disordered" evidence="9">
    <location>
        <begin position="512"/>
        <end position="542"/>
    </location>
</feature>
<protein>
    <recommendedName>
        <fullName evidence="7">H(+)/Pi cotransporter</fullName>
    </recommendedName>
</protein>
<evidence type="ECO:0000256" key="6">
    <source>
        <dbReference type="ARBA" id="ARBA00023136"/>
    </source>
</evidence>
<feature type="transmembrane region" description="Helical" evidence="10">
    <location>
        <begin position="426"/>
        <end position="443"/>
    </location>
</feature>
<feature type="domain" description="Major facilitator superfamily (MFS) profile" evidence="11">
    <location>
        <begin position="41"/>
        <end position="510"/>
    </location>
</feature>
<evidence type="ECO:0000256" key="2">
    <source>
        <dbReference type="ARBA" id="ARBA00022592"/>
    </source>
</evidence>
<evidence type="ECO:0000256" key="5">
    <source>
        <dbReference type="ARBA" id="ARBA00022989"/>
    </source>
</evidence>
<feature type="transmembrane region" description="Helical" evidence="10">
    <location>
        <begin position="208"/>
        <end position="231"/>
    </location>
</feature>
<dbReference type="Pfam" id="PF00083">
    <property type="entry name" value="Sugar_tr"/>
    <property type="match status" value="1"/>
</dbReference>
<keyword evidence="6 10" id="KW-0472">Membrane</keyword>
<evidence type="ECO:0000259" key="11">
    <source>
        <dbReference type="PROSITE" id="PS50850"/>
    </source>
</evidence>
<gene>
    <name evidence="12" type="ORF">URODEC1_LOCUS56924</name>
</gene>
<feature type="transmembrane region" description="Helical" evidence="10">
    <location>
        <begin position="394"/>
        <end position="414"/>
    </location>
</feature>
<feature type="compositionally biased region" description="Low complexity" evidence="9">
    <location>
        <begin position="526"/>
        <end position="535"/>
    </location>
</feature>
<feature type="transmembrane region" description="Helical" evidence="10">
    <location>
        <begin position="483"/>
        <end position="505"/>
    </location>
</feature>
<evidence type="ECO:0000256" key="3">
    <source>
        <dbReference type="ARBA" id="ARBA00022692"/>
    </source>
</evidence>
<feature type="transmembrane region" description="Helical" evidence="10">
    <location>
        <begin position="332"/>
        <end position="349"/>
    </location>
</feature>
<evidence type="ECO:0000256" key="7">
    <source>
        <dbReference type="ARBA" id="ARBA00032043"/>
    </source>
</evidence>
<evidence type="ECO:0000313" key="12">
    <source>
        <dbReference type="EMBL" id="CAL4983100.1"/>
    </source>
</evidence>
<dbReference type="InterPro" id="IPR005828">
    <property type="entry name" value="MFS_sugar_transport-like"/>
</dbReference>
<name>A0ABC9AQ88_9POAL</name>
<evidence type="ECO:0000256" key="1">
    <source>
        <dbReference type="ARBA" id="ARBA00004141"/>
    </source>
</evidence>
<dbReference type="Gene3D" id="1.20.1250.20">
    <property type="entry name" value="MFS general substrate transporter like domains"/>
    <property type="match status" value="1"/>
</dbReference>
<feature type="transmembrane region" description="Helical" evidence="10">
    <location>
        <begin position="455"/>
        <end position="477"/>
    </location>
</feature>
<dbReference type="SUPFAM" id="SSF103473">
    <property type="entry name" value="MFS general substrate transporter"/>
    <property type="match status" value="1"/>
</dbReference>